<protein>
    <submittedName>
        <fullName evidence="1">Polyketide cyclase / dehydrase and lipid transport</fullName>
    </submittedName>
</protein>
<dbReference type="AlphaFoldDB" id="A0A1I7DDR1"/>
<dbReference type="EMBL" id="FPBA01000049">
    <property type="protein sequence ID" value="SFU09861.1"/>
    <property type="molecule type" value="Genomic_DNA"/>
</dbReference>
<dbReference type="InterPro" id="IPR019587">
    <property type="entry name" value="Polyketide_cyclase/dehydratase"/>
</dbReference>
<gene>
    <name evidence="1" type="ORF">SAMN05660657_05661</name>
</gene>
<organism evidence="1 2">
    <name type="scientific">Geodermatophilus amargosae</name>
    <dbReference type="NCBI Taxonomy" id="1296565"/>
    <lineage>
        <taxon>Bacteria</taxon>
        <taxon>Bacillati</taxon>
        <taxon>Actinomycetota</taxon>
        <taxon>Actinomycetes</taxon>
        <taxon>Geodermatophilales</taxon>
        <taxon>Geodermatophilaceae</taxon>
        <taxon>Geodermatophilus</taxon>
    </lineage>
</organism>
<keyword evidence="2" id="KW-1185">Reference proteome</keyword>
<accession>A0A1I7DDR1</accession>
<dbReference type="STRING" id="1296565.SAMN05660657_05661"/>
<name>A0A1I7DDR1_9ACTN</name>
<dbReference type="Gene3D" id="3.30.530.20">
    <property type="match status" value="1"/>
</dbReference>
<evidence type="ECO:0000313" key="1">
    <source>
        <dbReference type="EMBL" id="SFU09861.1"/>
    </source>
</evidence>
<dbReference type="OrthoDB" id="191189at2"/>
<proteinExistence type="predicted"/>
<dbReference type="RefSeq" id="WP_093585213.1">
    <property type="nucleotide sequence ID" value="NZ_FPBA01000049.1"/>
</dbReference>
<reference evidence="2" key="1">
    <citation type="submission" date="2016-10" db="EMBL/GenBank/DDBJ databases">
        <authorList>
            <person name="Varghese N."/>
            <person name="Submissions S."/>
        </authorList>
    </citation>
    <scope>NUCLEOTIDE SEQUENCE [LARGE SCALE GENOMIC DNA]</scope>
    <source>
        <strain evidence="2">DSM 46136</strain>
    </source>
</reference>
<evidence type="ECO:0000313" key="2">
    <source>
        <dbReference type="Proteomes" id="UP000199546"/>
    </source>
</evidence>
<dbReference type="SUPFAM" id="SSF55961">
    <property type="entry name" value="Bet v1-like"/>
    <property type="match status" value="1"/>
</dbReference>
<sequence>MYTVDVVTVVPATLERTWAALCDIEHWPDWQPIRSVTVDGDGELGPRVEYTVHGRGIRDRYRVTEFDPLHRLTY</sequence>
<dbReference type="Proteomes" id="UP000199546">
    <property type="component" value="Unassembled WGS sequence"/>
</dbReference>
<dbReference type="InterPro" id="IPR023393">
    <property type="entry name" value="START-like_dom_sf"/>
</dbReference>
<dbReference type="Pfam" id="PF10604">
    <property type="entry name" value="Polyketide_cyc2"/>
    <property type="match status" value="1"/>
</dbReference>